<keyword evidence="1" id="KW-0812">Transmembrane</keyword>
<evidence type="ECO:0008006" key="4">
    <source>
        <dbReference type="Google" id="ProtNLM"/>
    </source>
</evidence>
<gene>
    <name evidence="2" type="ORF">KSS94_15295</name>
</gene>
<reference evidence="2" key="1">
    <citation type="journal article" date="2021" name="Microorganisms">
        <title>The Ever-Expanding Pseudomonas Genus: Description of 43 New Species and Partition of the Pseudomonas putida Group.</title>
        <authorList>
            <person name="Girard L."/>
            <person name="Lood C."/>
            <person name="Hofte M."/>
            <person name="Vandamme P."/>
            <person name="Rokni-Zadeh H."/>
            <person name="van Noort V."/>
            <person name="Lavigne R."/>
            <person name="De Mot R."/>
        </authorList>
    </citation>
    <scope>NUCLEOTIDE SEQUENCE</scope>
    <source>
        <strain evidence="2">COW40</strain>
    </source>
</reference>
<keyword evidence="3" id="KW-1185">Reference proteome</keyword>
<protein>
    <recommendedName>
        <fullName evidence="4">DUF1772 domain-containing protein</fullName>
    </recommendedName>
</protein>
<keyword evidence="1" id="KW-1133">Transmembrane helix</keyword>
<evidence type="ECO:0000313" key="2">
    <source>
        <dbReference type="EMBL" id="QXH49318.1"/>
    </source>
</evidence>
<dbReference type="RefSeq" id="WP_217838940.1">
    <property type="nucleotide sequence ID" value="NZ_CP077076.1"/>
</dbReference>
<dbReference type="EMBL" id="CP077076">
    <property type="protein sequence ID" value="QXH49318.1"/>
    <property type="molecule type" value="Genomic_DNA"/>
</dbReference>
<name>A0ABX8N0Z0_9PSED</name>
<feature type="transmembrane region" description="Helical" evidence="1">
    <location>
        <begin position="60"/>
        <end position="79"/>
    </location>
</feature>
<proteinExistence type="predicted"/>
<keyword evidence="1" id="KW-0472">Membrane</keyword>
<evidence type="ECO:0000313" key="3">
    <source>
        <dbReference type="Proteomes" id="UP001046350"/>
    </source>
</evidence>
<accession>A0ABX8N0Z0</accession>
<sequence>MKYLLVALASYAGVYYLVGLLIRGQLADVAEGLRHRPDAPPPGQYLREVQSHAQRTHLRYSLFAGTLLAAVLMLLCAWLG</sequence>
<organism evidence="2 3">
    <name type="scientific">Pseudomonas fakonensis</name>
    <dbReference type="NCBI Taxonomy" id="2842355"/>
    <lineage>
        <taxon>Bacteria</taxon>
        <taxon>Pseudomonadati</taxon>
        <taxon>Pseudomonadota</taxon>
        <taxon>Gammaproteobacteria</taxon>
        <taxon>Pseudomonadales</taxon>
        <taxon>Pseudomonadaceae</taxon>
        <taxon>Pseudomonas</taxon>
    </lineage>
</organism>
<dbReference type="Proteomes" id="UP001046350">
    <property type="component" value="Chromosome"/>
</dbReference>
<evidence type="ECO:0000256" key="1">
    <source>
        <dbReference type="SAM" id="Phobius"/>
    </source>
</evidence>